<dbReference type="Gene3D" id="3.30.1330.30">
    <property type="match status" value="1"/>
</dbReference>
<feature type="domain" description="Ribosomal protein eL8/eL30/eS12/Gadd45" evidence="1">
    <location>
        <begin position="9"/>
        <end position="92"/>
    </location>
</feature>
<dbReference type="AlphaFoldDB" id="A0A9D2B713"/>
<dbReference type="InterPro" id="IPR029064">
    <property type="entry name" value="Ribosomal_eL30-like_sf"/>
</dbReference>
<proteinExistence type="predicted"/>
<name>A0A9D2B713_9FIRM</name>
<dbReference type="Pfam" id="PF01248">
    <property type="entry name" value="Ribosomal_L7Ae"/>
    <property type="match status" value="1"/>
</dbReference>
<dbReference type="Proteomes" id="UP000886800">
    <property type="component" value="Unassembled WGS sequence"/>
</dbReference>
<evidence type="ECO:0000313" key="3">
    <source>
        <dbReference type="Proteomes" id="UP000886800"/>
    </source>
</evidence>
<comment type="caution">
    <text evidence="2">The sequence shown here is derived from an EMBL/GenBank/DDBJ whole genome shotgun (WGS) entry which is preliminary data.</text>
</comment>
<gene>
    <name evidence="2" type="ORF">H9736_04025</name>
</gene>
<dbReference type="InterPro" id="IPR004038">
    <property type="entry name" value="Ribosomal_eL8/eL30/eS12/Gad45"/>
</dbReference>
<sequence length="107" mass="11306">MAPTTDERLRAAISLCRKAGRLRCGGDVVRQAAASGQADLVLLSADVAGRSARQTQAACQAGGVPLRQLPLTMEQLSQVTGKTYGILAVCDRGFADMVLRLLQDHPT</sequence>
<evidence type="ECO:0000259" key="1">
    <source>
        <dbReference type="Pfam" id="PF01248"/>
    </source>
</evidence>
<accession>A0A9D2B713</accession>
<organism evidence="2 3">
    <name type="scientific">Candidatus Anaerotruncus excrementipullorum</name>
    <dbReference type="NCBI Taxonomy" id="2838465"/>
    <lineage>
        <taxon>Bacteria</taxon>
        <taxon>Bacillati</taxon>
        <taxon>Bacillota</taxon>
        <taxon>Clostridia</taxon>
        <taxon>Eubacteriales</taxon>
        <taxon>Oscillospiraceae</taxon>
        <taxon>Anaerotruncus</taxon>
    </lineage>
</organism>
<reference evidence="2" key="2">
    <citation type="submission" date="2021-04" db="EMBL/GenBank/DDBJ databases">
        <authorList>
            <person name="Gilroy R."/>
        </authorList>
    </citation>
    <scope>NUCLEOTIDE SEQUENCE</scope>
    <source>
        <strain evidence="2">CHK188-5543</strain>
    </source>
</reference>
<evidence type="ECO:0000313" key="2">
    <source>
        <dbReference type="EMBL" id="HIX65396.1"/>
    </source>
</evidence>
<dbReference type="SUPFAM" id="SSF55315">
    <property type="entry name" value="L30e-like"/>
    <property type="match status" value="1"/>
</dbReference>
<reference evidence="2" key="1">
    <citation type="journal article" date="2021" name="PeerJ">
        <title>Extensive microbial diversity within the chicken gut microbiome revealed by metagenomics and culture.</title>
        <authorList>
            <person name="Gilroy R."/>
            <person name="Ravi A."/>
            <person name="Getino M."/>
            <person name="Pursley I."/>
            <person name="Horton D.L."/>
            <person name="Alikhan N.F."/>
            <person name="Baker D."/>
            <person name="Gharbi K."/>
            <person name="Hall N."/>
            <person name="Watson M."/>
            <person name="Adriaenssens E.M."/>
            <person name="Foster-Nyarko E."/>
            <person name="Jarju S."/>
            <person name="Secka A."/>
            <person name="Antonio M."/>
            <person name="Oren A."/>
            <person name="Chaudhuri R.R."/>
            <person name="La Ragione R."/>
            <person name="Hildebrand F."/>
            <person name="Pallen M.J."/>
        </authorList>
    </citation>
    <scope>NUCLEOTIDE SEQUENCE</scope>
    <source>
        <strain evidence="2">CHK188-5543</strain>
    </source>
</reference>
<dbReference type="EMBL" id="DXES01000084">
    <property type="protein sequence ID" value="HIX65396.1"/>
    <property type="molecule type" value="Genomic_DNA"/>
</dbReference>
<protein>
    <submittedName>
        <fullName evidence="2">Ribosomal L7Ae/L30e/S12e/Gadd45 family protein</fullName>
    </submittedName>
</protein>